<keyword evidence="9" id="KW-1185">Reference proteome</keyword>
<evidence type="ECO:0000256" key="6">
    <source>
        <dbReference type="ARBA" id="ARBA00023136"/>
    </source>
</evidence>
<comment type="similarity">
    <text evidence="2">Belongs to the MLO family.</text>
</comment>
<evidence type="ECO:0000313" key="9">
    <source>
        <dbReference type="Proteomes" id="UP001157418"/>
    </source>
</evidence>
<dbReference type="PANTHER" id="PTHR31942">
    <property type="entry name" value="MLO-LIKE PROTEIN 1"/>
    <property type="match status" value="1"/>
</dbReference>
<evidence type="ECO:0000256" key="2">
    <source>
        <dbReference type="ARBA" id="ARBA00006574"/>
    </source>
</evidence>
<sequence>MVVIPSDDTVCRLTPSTLISSYSRNSLPTPLLSFFSFKPQLICYLSNWLNKMKRKPMLAAIEKNERRLMLLGFISPLLVVTSSSTSNICIGPKDVQEECAKLGTLESLKDNDNFEFIGPTLFTIYC</sequence>
<protein>
    <submittedName>
        <fullName evidence="8">Uncharacterized protein</fullName>
    </submittedName>
</protein>
<accession>A0AAU9PJJ9</accession>
<reference evidence="8 9" key="1">
    <citation type="submission" date="2022-01" db="EMBL/GenBank/DDBJ databases">
        <authorList>
            <person name="Xiong W."/>
            <person name="Schranz E."/>
        </authorList>
    </citation>
    <scope>NUCLEOTIDE SEQUENCE [LARGE SCALE GENOMIC DNA]</scope>
</reference>
<evidence type="ECO:0000256" key="3">
    <source>
        <dbReference type="ARBA" id="ARBA00022692"/>
    </source>
</evidence>
<dbReference type="InterPro" id="IPR004326">
    <property type="entry name" value="Mlo"/>
</dbReference>
<evidence type="ECO:0000256" key="5">
    <source>
        <dbReference type="ARBA" id="ARBA00022989"/>
    </source>
</evidence>
<evidence type="ECO:0000256" key="4">
    <source>
        <dbReference type="ARBA" id="ARBA00022821"/>
    </source>
</evidence>
<organism evidence="8 9">
    <name type="scientific">Lactuca virosa</name>
    <dbReference type="NCBI Taxonomy" id="75947"/>
    <lineage>
        <taxon>Eukaryota</taxon>
        <taxon>Viridiplantae</taxon>
        <taxon>Streptophyta</taxon>
        <taxon>Embryophyta</taxon>
        <taxon>Tracheophyta</taxon>
        <taxon>Spermatophyta</taxon>
        <taxon>Magnoliopsida</taxon>
        <taxon>eudicotyledons</taxon>
        <taxon>Gunneridae</taxon>
        <taxon>Pentapetalae</taxon>
        <taxon>asterids</taxon>
        <taxon>campanulids</taxon>
        <taxon>Asterales</taxon>
        <taxon>Asteraceae</taxon>
        <taxon>Cichorioideae</taxon>
        <taxon>Cichorieae</taxon>
        <taxon>Lactucinae</taxon>
        <taxon>Lactuca</taxon>
    </lineage>
</organism>
<comment type="caution">
    <text evidence="8">The sequence shown here is derived from an EMBL/GenBank/DDBJ whole genome shotgun (WGS) entry which is preliminary data.</text>
</comment>
<dbReference type="Pfam" id="PF03094">
    <property type="entry name" value="Mlo"/>
    <property type="match status" value="1"/>
</dbReference>
<comment type="subcellular location">
    <subcellularLocation>
        <location evidence="1">Membrane</location>
        <topology evidence="1">Multi-pass membrane protein</topology>
    </subcellularLocation>
</comment>
<gene>
    <name evidence="8" type="ORF">LVIROSA_LOCUS35942</name>
</gene>
<proteinExistence type="inferred from homology"/>
<keyword evidence="3" id="KW-0812">Transmembrane</keyword>
<evidence type="ECO:0000256" key="7">
    <source>
        <dbReference type="ARBA" id="ARBA00023265"/>
    </source>
</evidence>
<evidence type="ECO:0000313" key="8">
    <source>
        <dbReference type="EMBL" id="CAH1450517.1"/>
    </source>
</evidence>
<dbReference type="AlphaFoldDB" id="A0AAU9PJJ9"/>
<name>A0AAU9PJJ9_9ASTR</name>
<keyword evidence="6" id="KW-0472">Membrane</keyword>
<keyword evidence="5" id="KW-1133">Transmembrane helix</keyword>
<dbReference type="Proteomes" id="UP001157418">
    <property type="component" value="Unassembled WGS sequence"/>
</dbReference>
<dbReference type="GO" id="GO:0006952">
    <property type="term" value="P:defense response"/>
    <property type="evidence" value="ECO:0007669"/>
    <property type="project" value="UniProtKB-KW"/>
</dbReference>
<dbReference type="PANTHER" id="PTHR31942:SF77">
    <property type="entry name" value="MLO-LIKE PROTEIN 14"/>
    <property type="match status" value="1"/>
</dbReference>
<keyword evidence="7" id="KW-0568">Pathogenesis-related protein</keyword>
<evidence type="ECO:0000256" key="1">
    <source>
        <dbReference type="ARBA" id="ARBA00004141"/>
    </source>
</evidence>
<keyword evidence="4" id="KW-0611">Plant defense</keyword>
<dbReference type="GO" id="GO:0016020">
    <property type="term" value="C:membrane"/>
    <property type="evidence" value="ECO:0007669"/>
    <property type="project" value="UniProtKB-SubCell"/>
</dbReference>
<dbReference type="EMBL" id="CAKMRJ010005634">
    <property type="protein sequence ID" value="CAH1450517.1"/>
    <property type="molecule type" value="Genomic_DNA"/>
</dbReference>